<name>A0A0C2WN57_AMAMK</name>
<gene>
    <name evidence="1" type="ORF">M378DRAFT_165111</name>
</gene>
<dbReference type="Proteomes" id="UP000054549">
    <property type="component" value="Unassembled WGS sequence"/>
</dbReference>
<proteinExistence type="predicted"/>
<organism evidence="1 2">
    <name type="scientific">Amanita muscaria (strain Koide BX008)</name>
    <dbReference type="NCBI Taxonomy" id="946122"/>
    <lineage>
        <taxon>Eukaryota</taxon>
        <taxon>Fungi</taxon>
        <taxon>Dikarya</taxon>
        <taxon>Basidiomycota</taxon>
        <taxon>Agaricomycotina</taxon>
        <taxon>Agaricomycetes</taxon>
        <taxon>Agaricomycetidae</taxon>
        <taxon>Agaricales</taxon>
        <taxon>Pluteineae</taxon>
        <taxon>Amanitaceae</taxon>
        <taxon>Amanita</taxon>
    </lineage>
</organism>
<dbReference type="AlphaFoldDB" id="A0A0C2WN57"/>
<accession>A0A0C2WN57</accession>
<dbReference type="HOGENOM" id="CLU_2996105_0_0_1"/>
<sequence length="57" mass="6397">MYVLFLDKELRLDWPTTSRLGFLGVPVLDAMPRPSLCCIAKSRIESQNQPENEGSSS</sequence>
<dbReference type="EMBL" id="KN818264">
    <property type="protein sequence ID" value="KIL63012.1"/>
    <property type="molecule type" value="Genomic_DNA"/>
</dbReference>
<evidence type="ECO:0000313" key="2">
    <source>
        <dbReference type="Proteomes" id="UP000054549"/>
    </source>
</evidence>
<evidence type="ECO:0000313" key="1">
    <source>
        <dbReference type="EMBL" id="KIL63012.1"/>
    </source>
</evidence>
<protein>
    <submittedName>
        <fullName evidence="1">Uncharacterized protein</fullName>
    </submittedName>
</protein>
<keyword evidence="2" id="KW-1185">Reference proteome</keyword>
<dbReference type="InParanoid" id="A0A0C2WN57"/>
<reference evidence="1 2" key="1">
    <citation type="submission" date="2014-04" db="EMBL/GenBank/DDBJ databases">
        <title>Evolutionary Origins and Diversification of the Mycorrhizal Mutualists.</title>
        <authorList>
            <consortium name="DOE Joint Genome Institute"/>
            <consortium name="Mycorrhizal Genomics Consortium"/>
            <person name="Kohler A."/>
            <person name="Kuo A."/>
            <person name="Nagy L.G."/>
            <person name="Floudas D."/>
            <person name="Copeland A."/>
            <person name="Barry K.W."/>
            <person name="Cichocki N."/>
            <person name="Veneault-Fourrey C."/>
            <person name="LaButti K."/>
            <person name="Lindquist E.A."/>
            <person name="Lipzen A."/>
            <person name="Lundell T."/>
            <person name="Morin E."/>
            <person name="Murat C."/>
            <person name="Riley R."/>
            <person name="Ohm R."/>
            <person name="Sun H."/>
            <person name="Tunlid A."/>
            <person name="Henrissat B."/>
            <person name="Grigoriev I.V."/>
            <person name="Hibbett D.S."/>
            <person name="Martin F."/>
        </authorList>
    </citation>
    <scope>NUCLEOTIDE SEQUENCE [LARGE SCALE GENOMIC DNA]</scope>
    <source>
        <strain evidence="1 2">Koide BX008</strain>
    </source>
</reference>